<keyword evidence="4" id="KW-1134">Transmembrane beta strand</keyword>
<keyword evidence="3" id="KW-0813">Transport</keyword>
<evidence type="ECO:0000256" key="6">
    <source>
        <dbReference type="ARBA" id="ARBA00023136"/>
    </source>
</evidence>
<keyword evidence="8" id="KW-0175">Coiled coil</keyword>
<evidence type="ECO:0000313" key="9">
    <source>
        <dbReference type="EMBL" id="RKQ73135.1"/>
    </source>
</evidence>
<dbReference type="InterPro" id="IPR003423">
    <property type="entry name" value="OMP_efflux"/>
</dbReference>
<keyword evidence="5" id="KW-0812">Transmembrane</keyword>
<dbReference type="Proteomes" id="UP000277424">
    <property type="component" value="Unassembled WGS sequence"/>
</dbReference>
<evidence type="ECO:0000256" key="5">
    <source>
        <dbReference type="ARBA" id="ARBA00022692"/>
    </source>
</evidence>
<evidence type="ECO:0000313" key="10">
    <source>
        <dbReference type="Proteomes" id="UP000277424"/>
    </source>
</evidence>
<dbReference type="PANTHER" id="PTHR30026:SF22">
    <property type="entry name" value="OUTER MEMBRANE EFFLUX PROTEIN"/>
    <property type="match status" value="1"/>
</dbReference>
<dbReference type="GO" id="GO:1990281">
    <property type="term" value="C:efflux pump complex"/>
    <property type="evidence" value="ECO:0007669"/>
    <property type="project" value="TreeGrafter"/>
</dbReference>
<dbReference type="NCBIfam" id="TIGR01844">
    <property type="entry name" value="type_I_sec_TolC"/>
    <property type="match status" value="1"/>
</dbReference>
<keyword evidence="6" id="KW-0472">Membrane</keyword>
<dbReference type="Gene3D" id="1.20.1600.10">
    <property type="entry name" value="Outer membrane efflux proteins (OEP)"/>
    <property type="match status" value="1"/>
</dbReference>
<name>A0A420WQG6_9PROT</name>
<accession>A0A420WQG6</accession>
<evidence type="ECO:0000256" key="7">
    <source>
        <dbReference type="ARBA" id="ARBA00023237"/>
    </source>
</evidence>
<dbReference type="InterPro" id="IPR051906">
    <property type="entry name" value="TolC-like"/>
</dbReference>
<dbReference type="GO" id="GO:0015562">
    <property type="term" value="F:efflux transmembrane transporter activity"/>
    <property type="evidence" value="ECO:0007669"/>
    <property type="project" value="InterPro"/>
</dbReference>
<evidence type="ECO:0000256" key="2">
    <source>
        <dbReference type="ARBA" id="ARBA00007613"/>
    </source>
</evidence>
<comment type="subcellular location">
    <subcellularLocation>
        <location evidence="1">Cell outer membrane</location>
    </subcellularLocation>
</comment>
<gene>
    <name evidence="9" type="ORF">BCL74_0910</name>
</gene>
<dbReference type="GO" id="GO:0015288">
    <property type="term" value="F:porin activity"/>
    <property type="evidence" value="ECO:0007669"/>
    <property type="project" value="TreeGrafter"/>
</dbReference>
<comment type="caution">
    <text evidence="9">The sequence shown here is derived from an EMBL/GenBank/DDBJ whole genome shotgun (WGS) entry which is preliminary data.</text>
</comment>
<dbReference type="GO" id="GO:0009279">
    <property type="term" value="C:cell outer membrane"/>
    <property type="evidence" value="ECO:0007669"/>
    <property type="project" value="UniProtKB-SubCell"/>
</dbReference>
<reference evidence="9 10" key="1">
    <citation type="submission" date="2018-10" db="EMBL/GenBank/DDBJ databases">
        <title>Comparative analysis of microorganisms from saline springs in Andes Mountain Range, Colombia.</title>
        <authorList>
            <person name="Rubin E."/>
        </authorList>
    </citation>
    <scope>NUCLEOTIDE SEQUENCE [LARGE SCALE GENOMIC DNA]</scope>
    <source>
        <strain evidence="9 10">USBA 36</strain>
    </source>
</reference>
<proteinExistence type="inferred from homology"/>
<dbReference type="RefSeq" id="WP_121217891.1">
    <property type="nucleotide sequence ID" value="NZ_RBIG01000001.1"/>
</dbReference>
<dbReference type="PANTHER" id="PTHR30026">
    <property type="entry name" value="OUTER MEMBRANE PROTEIN TOLC"/>
    <property type="match status" value="1"/>
</dbReference>
<dbReference type="SUPFAM" id="SSF56954">
    <property type="entry name" value="Outer membrane efflux proteins (OEP)"/>
    <property type="match status" value="1"/>
</dbReference>
<comment type="similarity">
    <text evidence="2">Belongs to the outer membrane factor (OMF) (TC 1.B.17) family.</text>
</comment>
<evidence type="ECO:0000256" key="3">
    <source>
        <dbReference type="ARBA" id="ARBA00022448"/>
    </source>
</evidence>
<keyword evidence="7" id="KW-0998">Cell outer membrane</keyword>
<organism evidence="9 10">
    <name type="scientific">Oceanibaculum indicum</name>
    <dbReference type="NCBI Taxonomy" id="526216"/>
    <lineage>
        <taxon>Bacteria</taxon>
        <taxon>Pseudomonadati</taxon>
        <taxon>Pseudomonadota</taxon>
        <taxon>Alphaproteobacteria</taxon>
        <taxon>Rhodospirillales</taxon>
        <taxon>Oceanibaculaceae</taxon>
        <taxon>Oceanibaculum</taxon>
    </lineage>
</organism>
<dbReference type="Pfam" id="PF02321">
    <property type="entry name" value="OEP"/>
    <property type="match status" value="2"/>
</dbReference>
<dbReference type="AlphaFoldDB" id="A0A420WQG6"/>
<protein>
    <submittedName>
        <fullName evidence="9">Outer membrane protein</fullName>
    </submittedName>
</protein>
<dbReference type="OrthoDB" id="9789368at2"/>
<feature type="coiled-coil region" evidence="8">
    <location>
        <begin position="136"/>
        <end position="195"/>
    </location>
</feature>
<sequence length="477" mass="52394">MLPKLAGANQTMADPARRSRWRGLLLGGAAFAALAALSPSSVSAQTLSEALALAYETNPVLQAQRARLRETDESLAQALSNWRPTVSVSGEIGRTTTDVERFGVEDTQSSNTRTPSRATLSVNQPLYRGGRTTAETERAEASIQAQRAQLISTEQQIFLQAATAYMNVIRDEATLELRVNNVQRLQRQLEATRDQFNVGEVTRTDVSQSEARLAQSQADRVAAEGQLAASRERFIQVVGIAPTRLSEPDVPLDTPGDREAVLTEASRNNPNVLTQRFSIDSVEAQTRQIFGETLPQVNLSVEVSRFENQQLRDSRTDEASVFATVTVPLYQSGSVSSRVRQSKQQETRAQNALEDARRTAVSNAAAAYDNLAAAKARIESLVTVIGAAEIALDGVQEEAKVGSRTILDILDAEQELLNAQVSLVSAQRDEIVYKLELLTAIGSLTARDLGLQVQFYDFEKHYRETRGRWWGFDISED</sequence>
<evidence type="ECO:0000256" key="4">
    <source>
        <dbReference type="ARBA" id="ARBA00022452"/>
    </source>
</evidence>
<evidence type="ECO:0000256" key="8">
    <source>
        <dbReference type="SAM" id="Coils"/>
    </source>
</evidence>
<dbReference type="InterPro" id="IPR010130">
    <property type="entry name" value="T1SS_OMP_TolC"/>
</dbReference>
<dbReference type="EMBL" id="RBIG01000001">
    <property type="protein sequence ID" value="RKQ73135.1"/>
    <property type="molecule type" value="Genomic_DNA"/>
</dbReference>
<evidence type="ECO:0000256" key="1">
    <source>
        <dbReference type="ARBA" id="ARBA00004442"/>
    </source>
</evidence>